<dbReference type="Proteomes" id="UP001589733">
    <property type="component" value="Unassembled WGS sequence"/>
</dbReference>
<evidence type="ECO:0000313" key="2">
    <source>
        <dbReference type="Proteomes" id="UP001589733"/>
    </source>
</evidence>
<evidence type="ECO:0000313" key="1">
    <source>
        <dbReference type="EMBL" id="MFB9991457.1"/>
    </source>
</evidence>
<organism evidence="1 2">
    <name type="scientific">Deinococcus oregonensis</name>
    <dbReference type="NCBI Taxonomy" id="1805970"/>
    <lineage>
        <taxon>Bacteria</taxon>
        <taxon>Thermotogati</taxon>
        <taxon>Deinococcota</taxon>
        <taxon>Deinococci</taxon>
        <taxon>Deinococcales</taxon>
        <taxon>Deinococcaceae</taxon>
        <taxon>Deinococcus</taxon>
    </lineage>
</organism>
<protein>
    <submittedName>
        <fullName evidence="1">Uncharacterized protein</fullName>
    </submittedName>
</protein>
<dbReference type="EMBL" id="JBHLYR010000015">
    <property type="protein sequence ID" value="MFB9991457.1"/>
    <property type="molecule type" value="Genomic_DNA"/>
</dbReference>
<reference evidence="1 2" key="1">
    <citation type="submission" date="2024-09" db="EMBL/GenBank/DDBJ databases">
        <authorList>
            <person name="Sun Q."/>
            <person name="Mori K."/>
        </authorList>
    </citation>
    <scope>NUCLEOTIDE SEQUENCE [LARGE SCALE GENOMIC DNA]</scope>
    <source>
        <strain evidence="1 2">JCM 13503</strain>
    </source>
</reference>
<sequence length="91" mass="9552">MGAAFGRQSRAVPEVLFAERAEFRDAADQCTLVGQVMDEGVRIGFHTLEPVYAAGVLIPGHHPAYRAAQTLLAALAQEGAGGSAKTVQTTQ</sequence>
<proteinExistence type="predicted"/>
<accession>A0ABV6AVC3</accession>
<dbReference type="RefSeq" id="WP_380006492.1">
    <property type="nucleotide sequence ID" value="NZ_JBHLYR010000015.1"/>
</dbReference>
<comment type="caution">
    <text evidence="1">The sequence shown here is derived from an EMBL/GenBank/DDBJ whole genome shotgun (WGS) entry which is preliminary data.</text>
</comment>
<gene>
    <name evidence="1" type="ORF">ACFFLM_05670</name>
</gene>
<keyword evidence="2" id="KW-1185">Reference proteome</keyword>
<name>A0ABV6AVC3_9DEIO</name>